<feature type="transmembrane region" description="Helical" evidence="1">
    <location>
        <begin position="17"/>
        <end position="33"/>
    </location>
</feature>
<keyword evidence="1" id="KW-1133">Transmembrane helix</keyword>
<gene>
    <name evidence="2" type="ORF">SAMN04488524_1574</name>
</gene>
<name>A0A1W2ANG8_9SPHI</name>
<reference evidence="3" key="1">
    <citation type="submission" date="2017-04" db="EMBL/GenBank/DDBJ databases">
        <authorList>
            <person name="Varghese N."/>
            <person name="Submissions S."/>
        </authorList>
    </citation>
    <scope>NUCLEOTIDE SEQUENCE [LARGE SCALE GENOMIC DNA]</scope>
    <source>
        <strain evidence="3">DSM 12126</strain>
    </source>
</reference>
<dbReference type="EMBL" id="FWXT01000001">
    <property type="protein sequence ID" value="SMC62279.1"/>
    <property type="molecule type" value="Genomic_DNA"/>
</dbReference>
<keyword evidence="1" id="KW-0472">Membrane</keyword>
<keyword evidence="1" id="KW-0812">Transmembrane</keyword>
<evidence type="ECO:0000313" key="2">
    <source>
        <dbReference type="EMBL" id="SMC62279.1"/>
    </source>
</evidence>
<organism evidence="2 3">
    <name type="scientific">Pedobacter africanus</name>
    <dbReference type="NCBI Taxonomy" id="151894"/>
    <lineage>
        <taxon>Bacteria</taxon>
        <taxon>Pseudomonadati</taxon>
        <taxon>Bacteroidota</taxon>
        <taxon>Sphingobacteriia</taxon>
        <taxon>Sphingobacteriales</taxon>
        <taxon>Sphingobacteriaceae</taxon>
        <taxon>Pedobacter</taxon>
    </lineage>
</organism>
<evidence type="ECO:0000313" key="3">
    <source>
        <dbReference type="Proteomes" id="UP000192756"/>
    </source>
</evidence>
<dbReference type="AlphaFoldDB" id="A0A1W2ANG8"/>
<accession>A0A1W2ANG8</accession>
<dbReference type="Proteomes" id="UP000192756">
    <property type="component" value="Unassembled WGS sequence"/>
</dbReference>
<protein>
    <submittedName>
        <fullName evidence="2">Uncharacterized protein</fullName>
    </submittedName>
</protein>
<dbReference type="STRING" id="151894.SAMN04488524_1574"/>
<proteinExistence type="predicted"/>
<evidence type="ECO:0000256" key="1">
    <source>
        <dbReference type="SAM" id="Phobius"/>
    </source>
</evidence>
<keyword evidence="3" id="KW-1185">Reference proteome</keyword>
<feature type="transmembrane region" description="Helical" evidence="1">
    <location>
        <begin position="54"/>
        <end position="71"/>
    </location>
</feature>
<sequence length="72" mass="8414">MHYGLAFDSIWVHLSKLHLPMLINLNPILQVFARQKEEKKERVLSRKEWINADRIVMIILFLGVIIGAIVFS</sequence>